<reference evidence="1 2" key="1">
    <citation type="journal article" date="2012" name="Environ. Microbiol.">
        <title>The genome of the ammonia-oxidizing Candidatus Nitrososphaera gargensis: insights into metabolic versatility and environmental adaptations.</title>
        <authorList>
            <person name="Spang A."/>
            <person name="Poehlein A."/>
            <person name="Offre P."/>
            <person name="Zumbragel S."/>
            <person name="Haider S."/>
            <person name="Rychlik N."/>
            <person name="Nowka B."/>
            <person name="Schmeisser C."/>
            <person name="Lebedeva E.V."/>
            <person name="Rattei T."/>
            <person name="Bohm C."/>
            <person name="Schmid M."/>
            <person name="Galushko A."/>
            <person name="Hatzenpichler R."/>
            <person name="Weinmaier T."/>
            <person name="Daniel R."/>
            <person name="Schleper C."/>
            <person name="Spieck E."/>
            <person name="Streit W."/>
            <person name="Wagner M."/>
        </authorList>
    </citation>
    <scope>NUCLEOTIDE SEQUENCE [LARGE SCALE GENOMIC DNA]</scope>
    <source>
        <strain evidence="2">Ga9.2</strain>
    </source>
</reference>
<evidence type="ECO:0000313" key="1">
    <source>
        <dbReference type="EMBL" id="AFU58961.1"/>
    </source>
</evidence>
<dbReference type="Proteomes" id="UP000008037">
    <property type="component" value="Chromosome"/>
</dbReference>
<dbReference type="EMBL" id="CP002408">
    <property type="protein sequence ID" value="AFU58961.1"/>
    <property type="molecule type" value="Genomic_DNA"/>
</dbReference>
<dbReference type="AlphaFoldDB" id="K0IC75"/>
<organism evidence="1 2">
    <name type="scientific">Nitrososphaera gargensis (strain Ga9.2)</name>
    <dbReference type="NCBI Taxonomy" id="1237085"/>
    <lineage>
        <taxon>Archaea</taxon>
        <taxon>Nitrososphaerota</taxon>
        <taxon>Nitrososphaeria</taxon>
        <taxon>Nitrososphaerales</taxon>
        <taxon>Nitrososphaeraceae</taxon>
        <taxon>Nitrososphaera</taxon>
    </lineage>
</organism>
<dbReference type="InParanoid" id="K0IC75"/>
<name>K0IC75_NITGG</name>
<proteinExistence type="predicted"/>
<gene>
    <name evidence="1" type="ordered locus">Ngar_c20290</name>
</gene>
<dbReference type="GeneID" id="13795892"/>
<accession>K0IC75</accession>
<dbReference type="KEGG" id="nga:Ngar_c20290"/>
<dbReference type="HOGENOM" id="CLU_184936_0_0_2"/>
<protein>
    <submittedName>
        <fullName evidence="1">Uncharacterized protein</fullName>
    </submittedName>
</protein>
<dbReference type="OrthoDB" id="9475at2157"/>
<keyword evidence="2" id="KW-1185">Reference proteome</keyword>
<sequence>MNVVYPQSDIVIAKTCGCSSGKQRVTYAFSADFHSLCMDKKDLLSAEIAACEKLSKYATAESESEVIAKEIAELKMALDLMT</sequence>
<dbReference type="RefSeq" id="WP_015019496.1">
    <property type="nucleotide sequence ID" value="NC_018719.1"/>
</dbReference>
<evidence type="ECO:0000313" key="2">
    <source>
        <dbReference type="Proteomes" id="UP000008037"/>
    </source>
</evidence>
<dbReference type="BioCyc" id="CNIT1237085:G1324-2027-MONOMER"/>